<evidence type="ECO:0000256" key="1">
    <source>
        <dbReference type="ARBA" id="ARBA00005495"/>
    </source>
</evidence>
<proteinExistence type="inferred from homology"/>
<dbReference type="InterPro" id="IPR052355">
    <property type="entry name" value="CENP-V-like"/>
</dbReference>
<dbReference type="InterPro" id="IPR011057">
    <property type="entry name" value="Mss4-like_sf"/>
</dbReference>
<dbReference type="GO" id="GO:0016846">
    <property type="term" value="F:carbon-sulfur lyase activity"/>
    <property type="evidence" value="ECO:0007669"/>
    <property type="project" value="InterPro"/>
</dbReference>
<evidence type="ECO:0000313" key="5">
    <source>
        <dbReference type="EMBL" id="KIQ67537.1"/>
    </source>
</evidence>
<accession>A0A0D0Q4R5</accession>
<dbReference type="InterPro" id="IPR006913">
    <property type="entry name" value="CENP-V/GFA"/>
</dbReference>
<evidence type="ECO:0000256" key="2">
    <source>
        <dbReference type="ARBA" id="ARBA00022723"/>
    </source>
</evidence>
<dbReference type="EMBL" id="AONG01000022">
    <property type="protein sequence ID" value="KIQ67537.1"/>
    <property type="molecule type" value="Genomic_DNA"/>
</dbReference>
<dbReference type="STRING" id="1123501.Wenmar_03962"/>
<dbReference type="Gene3D" id="2.170.150.70">
    <property type="match status" value="1"/>
</dbReference>
<feature type="domain" description="CENP-V/GFA" evidence="4">
    <location>
        <begin position="6"/>
        <end position="120"/>
    </location>
</feature>
<dbReference type="RefSeq" id="WP_018301758.1">
    <property type="nucleotide sequence ID" value="NZ_KB902278.1"/>
</dbReference>
<keyword evidence="2" id="KW-0479">Metal-binding</keyword>
<reference evidence="5 6" key="1">
    <citation type="submission" date="2013-01" db="EMBL/GenBank/DDBJ databases">
        <authorList>
            <person name="Fiebig A."/>
            <person name="Goeker M."/>
            <person name="Klenk H.-P.P."/>
        </authorList>
    </citation>
    <scope>NUCLEOTIDE SEQUENCE [LARGE SCALE GENOMIC DNA]</scope>
    <source>
        <strain evidence="5 6">DSM 24838</strain>
    </source>
</reference>
<keyword evidence="6" id="KW-1185">Reference proteome</keyword>
<evidence type="ECO:0000313" key="6">
    <source>
        <dbReference type="Proteomes" id="UP000035100"/>
    </source>
</evidence>
<comment type="similarity">
    <text evidence="1">Belongs to the Gfa family.</text>
</comment>
<evidence type="ECO:0000256" key="3">
    <source>
        <dbReference type="ARBA" id="ARBA00022833"/>
    </source>
</evidence>
<dbReference type="PANTHER" id="PTHR28620">
    <property type="entry name" value="CENTROMERE PROTEIN V"/>
    <property type="match status" value="1"/>
</dbReference>
<protein>
    <recommendedName>
        <fullName evidence="4">CENP-V/GFA domain-containing protein</fullName>
    </recommendedName>
</protein>
<dbReference type="AlphaFoldDB" id="A0A0D0Q4R5"/>
<dbReference type="eggNOG" id="COG3791">
    <property type="taxonomic scope" value="Bacteria"/>
</dbReference>
<sequence length="128" mass="14035">MTCQTYHGSCHCGAIAFEADIDLADGTTKCNCTWCLKNRYWSLAVPPDRFRALKGVAADALTPARCSTCGVLTWARQAPTDWDPVEKVVISVAALDDADPAALAEAPVRYCDGRHDNWWEAPAEVRHL</sequence>
<organism evidence="5 6">
    <name type="scientific">Wenxinia marina DSM 24838</name>
    <dbReference type="NCBI Taxonomy" id="1123501"/>
    <lineage>
        <taxon>Bacteria</taxon>
        <taxon>Pseudomonadati</taxon>
        <taxon>Pseudomonadota</taxon>
        <taxon>Alphaproteobacteria</taxon>
        <taxon>Rhodobacterales</taxon>
        <taxon>Roseobacteraceae</taxon>
        <taxon>Wenxinia</taxon>
    </lineage>
</organism>
<dbReference type="PROSITE" id="PS51891">
    <property type="entry name" value="CENP_V_GFA"/>
    <property type="match status" value="1"/>
</dbReference>
<dbReference type="PANTHER" id="PTHR28620:SF1">
    <property type="entry name" value="CENP-V_GFA DOMAIN-CONTAINING PROTEIN"/>
    <property type="match status" value="1"/>
</dbReference>
<dbReference type="SUPFAM" id="SSF51316">
    <property type="entry name" value="Mss4-like"/>
    <property type="match status" value="1"/>
</dbReference>
<dbReference type="Pfam" id="PF04828">
    <property type="entry name" value="GFA"/>
    <property type="match status" value="1"/>
</dbReference>
<gene>
    <name evidence="5" type="ORF">Wenmar_03962</name>
</gene>
<dbReference type="GO" id="GO:0046872">
    <property type="term" value="F:metal ion binding"/>
    <property type="evidence" value="ECO:0007669"/>
    <property type="project" value="UniProtKB-KW"/>
</dbReference>
<evidence type="ECO:0000259" key="4">
    <source>
        <dbReference type="PROSITE" id="PS51891"/>
    </source>
</evidence>
<keyword evidence="3" id="KW-0862">Zinc</keyword>
<dbReference type="Proteomes" id="UP000035100">
    <property type="component" value="Unassembled WGS sequence"/>
</dbReference>
<comment type="caution">
    <text evidence="5">The sequence shown here is derived from an EMBL/GenBank/DDBJ whole genome shotgun (WGS) entry which is preliminary data.</text>
</comment>
<name>A0A0D0Q4R5_9RHOB</name>
<dbReference type="OrthoDB" id="9807246at2"/>